<dbReference type="GO" id="GO:0003700">
    <property type="term" value="F:DNA-binding transcription factor activity"/>
    <property type="evidence" value="ECO:0007669"/>
    <property type="project" value="InterPro"/>
</dbReference>
<evidence type="ECO:0000256" key="1">
    <source>
        <dbReference type="ARBA" id="ARBA00009437"/>
    </source>
</evidence>
<feature type="domain" description="HTH lysR-type" evidence="5">
    <location>
        <begin position="1"/>
        <end position="60"/>
    </location>
</feature>
<evidence type="ECO:0000313" key="6">
    <source>
        <dbReference type="EMBL" id="TDB65603.1"/>
    </source>
</evidence>
<accession>A0A1H2N4L9</accession>
<dbReference type="Gene3D" id="3.40.190.290">
    <property type="match status" value="1"/>
</dbReference>
<dbReference type="AlphaFoldDB" id="A0A1H2N4L9"/>
<dbReference type="Gene3D" id="1.10.10.10">
    <property type="entry name" value="Winged helix-like DNA-binding domain superfamily/Winged helix DNA-binding domain"/>
    <property type="match status" value="1"/>
</dbReference>
<dbReference type="PANTHER" id="PTHR30537:SF5">
    <property type="entry name" value="HTH-TYPE TRANSCRIPTIONAL ACTIVATOR TTDR-RELATED"/>
    <property type="match status" value="1"/>
</dbReference>
<evidence type="ECO:0000256" key="2">
    <source>
        <dbReference type="ARBA" id="ARBA00023015"/>
    </source>
</evidence>
<dbReference type="STRING" id="95300.SAMN05216558_1631"/>
<comment type="similarity">
    <text evidence="1">Belongs to the LysR transcriptional regulatory family.</text>
</comment>
<dbReference type="CDD" id="cd08422">
    <property type="entry name" value="PBP2_CrgA_like"/>
    <property type="match status" value="1"/>
</dbReference>
<evidence type="ECO:0000256" key="4">
    <source>
        <dbReference type="ARBA" id="ARBA00023163"/>
    </source>
</evidence>
<protein>
    <submittedName>
        <fullName evidence="6">LysR family transcriptional regulator</fullName>
    </submittedName>
</protein>
<dbReference type="OrthoDB" id="8885940at2"/>
<name>A0A1H2N4L9_PSEVA</name>
<dbReference type="GO" id="GO:0043565">
    <property type="term" value="F:sequence-specific DNA binding"/>
    <property type="evidence" value="ECO:0007669"/>
    <property type="project" value="TreeGrafter"/>
</dbReference>
<dbReference type="Pfam" id="PF00126">
    <property type="entry name" value="HTH_1"/>
    <property type="match status" value="1"/>
</dbReference>
<organism evidence="6 7">
    <name type="scientific">Pseudomonas vancouverensis</name>
    <dbReference type="NCBI Taxonomy" id="95300"/>
    <lineage>
        <taxon>Bacteria</taxon>
        <taxon>Pseudomonadati</taxon>
        <taxon>Pseudomonadota</taxon>
        <taxon>Gammaproteobacteria</taxon>
        <taxon>Pseudomonadales</taxon>
        <taxon>Pseudomonadaceae</taxon>
        <taxon>Pseudomonas</taxon>
    </lineage>
</organism>
<sequence>MLNRTELLRIFCCAAESSSFREAAHCLGISPQAVTRAVKELERLFGEPLFHRSTRQVQLSAFGTRLVEEARPALGGIDQLFHQHSRGRDQTLGGRVRMTVTQSIGHRVLVPLLAPLLREHPEIELDLRLNDVMADAVEAQIDIGIRIGTVRDRSYIARVVRPIALQVVATPELLERCGLPDNPLDLQRLPLSALVDRNNGRIWPWYFADQPQFVPSHPAFTSDDQEAECEAALCGLCIAQLPDYMVSAHIASGRLIELLPQSAPEPLDLFIYRPQRGPVPARVRLVYDHLTRYLGGAFDQDEAVQSH</sequence>
<dbReference type="Proteomes" id="UP000295254">
    <property type="component" value="Unassembled WGS sequence"/>
</dbReference>
<comment type="caution">
    <text evidence="6">The sequence shown here is derived from an EMBL/GenBank/DDBJ whole genome shotgun (WGS) entry which is preliminary data.</text>
</comment>
<proteinExistence type="inferred from homology"/>
<dbReference type="InterPro" id="IPR000847">
    <property type="entry name" value="LysR_HTH_N"/>
</dbReference>
<evidence type="ECO:0000259" key="5">
    <source>
        <dbReference type="PROSITE" id="PS50931"/>
    </source>
</evidence>
<reference evidence="7" key="1">
    <citation type="journal article" date="2019" name="bioRxiv">
        <title>Bacterially produced spermidine induces plant systemic susceptibility to pathogens.</title>
        <authorList>
            <person name="Melnyk R.A."/>
            <person name="Beskrovnaya P.A."/>
            <person name="Liu Z."/>
            <person name="Song Y."/>
            <person name="Haney C.H."/>
        </authorList>
    </citation>
    <scope>NUCLEOTIDE SEQUENCE [LARGE SCALE GENOMIC DNA]</scope>
    <source>
        <strain evidence="7">Dha-51</strain>
    </source>
</reference>
<dbReference type="RefSeq" id="WP_093218931.1">
    <property type="nucleotide sequence ID" value="NZ_LT629803.1"/>
</dbReference>
<dbReference type="SUPFAM" id="SSF46785">
    <property type="entry name" value="Winged helix' DNA-binding domain"/>
    <property type="match status" value="1"/>
</dbReference>
<evidence type="ECO:0000313" key="7">
    <source>
        <dbReference type="Proteomes" id="UP000295254"/>
    </source>
</evidence>
<evidence type="ECO:0000256" key="3">
    <source>
        <dbReference type="ARBA" id="ARBA00023125"/>
    </source>
</evidence>
<dbReference type="InterPro" id="IPR036390">
    <property type="entry name" value="WH_DNA-bd_sf"/>
</dbReference>
<dbReference type="InterPro" id="IPR058163">
    <property type="entry name" value="LysR-type_TF_proteobact-type"/>
</dbReference>
<gene>
    <name evidence="6" type="ORF">EIY72_08820</name>
</gene>
<dbReference type="GO" id="GO:0006351">
    <property type="term" value="P:DNA-templated transcription"/>
    <property type="evidence" value="ECO:0007669"/>
    <property type="project" value="TreeGrafter"/>
</dbReference>
<dbReference type="SUPFAM" id="SSF53850">
    <property type="entry name" value="Periplasmic binding protein-like II"/>
    <property type="match status" value="1"/>
</dbReference>
<keyword evidence="7" id="KW-1185">Reference proteome</keyword>
<keyword evidence="4" id="KW-0804">Transcription</keyword>
<keyword evidence="2" id="KW-0805">Transcription regulation</keyword>
<dbReference type="PANTHER" id="PTHR30537">
    <property type="entry name" value="HTH-TYPE TRANSCRIPTIONAL REGULATOR"/>
    <property type="match status" value="1"/>
</dbReference>
<dbReference type="PROSITE" id="PS50931">
    <property type="entry name" value="HTH_LYSR"/>
    <property type="match status" value="1"/>
</dbReference>
<dbReference type="EMBL" id="RRZK01000008">
    <property type="protein sequence ID" value="TDB65603.1"/>
    <property type="molecule type" value="Genomic_DNA"/>
</dbReference>
<dbReference type="InterPro" id="IPR005119">
    <property type="entry name" value="LysR_subst-bd"/>
</dbReference>
<dbReference type="Pfam" id="PF03466">
    <property type="entry name" value="LysR_substrate"/>
    <property type="match status" value="1"/>
</dbReference>
<keyword evidence="3" id="KW-0238">DNA-binding</keyword>
<dbReference type="InterPro" id="IPR036388">
    <property type="entry name" value="WH-like_DNA-bd_sf"/>
</dbReference>